<accession>A0A7S0DKM1</accession>
<gene>
    <name evidence="1" type="ORF">LAMO00422_LOCUS16055</name>
</gene>
<dbReference type="AlphaFoldDB" id="A0A7S0DKM1"/>
<evidence type="ECO:0000313" key="1">
    <source>
        <dbReference type="EMBL" id="CAD8457108.1"/>
    </source>
</evidence>
<reference evidence="1" key="1">
    <citation type="submission" date="2021-01" db="EMBL/GenBank/DDBJ databases">
        <authorList>
            <person name="Corre E."/>
            <person name="Pelletier E."/>
            <person name="Niang G."/>
            <person name="Scheremetjew M."/>
            <person name="Finn R."/>
            <person name="Kale V."/>
            <person name="Holt S."/>
            <person name="Cochrane G."/>
            <person name="Meng A."/>
            <person name="Brown T."/>
            <person name="Cohen L."/>
        </authorList>
    </citation>
    <scope>NUCLEOTIDE SEQUENCE</scope>
    <source>
        <strain evidence="1">CCMP2058</strain>
    </source>
</reference>
<dbReference type="EMBL" id="HBEM01023598">
    <property type="protein sequence ID" value="CAD8457108.1"/>
    <property type="molecule type" value="Transcribed_RNA"/>
</dbReference>
<proteinExistence type="predicted"/>
<sequence length="149" mass="15907">MISYVDIYVVVGTMLVIGYVSKTREHWSGARGALGPRWGIEREVAHPKCRVVSIYAGDIALPGVRKEEKERNGAIPELDTVVGRDTDGNIEKVMYGRNGVVSWYAGAIAVHAPRSPSPNVVGGRAECGGIVSHSSGGMCELRLGGPLFS</sequence>
<organism evidence="1">
    <name type="scientific">Amorphochlora amoebiformis</name>
    <dbReference type="NCBI Taxonomy" id="1561963"/>
    <lineage>
        <taxon>Eukaryota</taxon>
        <taxon>Sar</taxon>
        <taxon>Rhizaria</taxon>
        <taxon>Cercozoa</taxon>
        <taxon>Chlorarachniophyceae</taxon>
        <taxon>Amorphochlora</taxon>
    </lineage>
</organism>
<name>A0A7S0DKM1_9EUKA</name>
<protein>
    <submittedName>
        <fullName evidence="1">Uncharacterized protein</fullName>
    </submittedName>
</protein>